<dbReference type="CDD" id="cd00673">
    <property type="entry name" value="AlaRS_core"/>
    <property type="match status" value="1"/>
</dbReference>
<keyword evidence="7 13" id="KW-0067">ATP-binding</keyword>
<dbReference type="EMBL" id="VFOQ01000001">
    <property type="protein sequence ID" value="TQL60774.1"/>
    <property type="molecule type" value="Genomic_DNA"/>
</dbReference>
<dbReference type="FunFam" id="3.30.980.10:FF:000004">
    <property type="entry name" value="Alanine--tRNA ligase, cytoplasmic"/>
    <property type="match status" value="1"/>
</dbReference>
<evidence type="ECO:0000256" key="3">
    <source>
        <dbReference type="ARBA" id="ARBA00022598"/>
    </source>
</evidence>
<feature type="binding site" evidence="13">
    <location>
        <position position="684"/>
    </location>
    <ligand>
        <name>Zn(2+)</name>
        <dbReference type="ChEBI" id="CHEBI:29105"/>
    </ligand>
</feature>
<dbReference type="FunFam" id="3.30.930.10:FF:000004">
    <property type="entry name" value="Alanine--tRNA ligase"/>
    <property type="match status" value="1"/>
</dbReference>
<feature type="binding site" evidence="13">
    <location>
        <position position="688"/>
    </location>
    <ligand>
        <name>Zn(2+)</name>
        <dbReference type="ChEBI" id="CHEBI:29105"/>
    </ligand>
</feature>
<protein>
    <recommendedName>
        <fullName evidence="13">Alanine--tRNA ligase</fullName>
        <ecNumber evidence="13">6.1.1.7</ecNumber>
    </recommendedName>
    <alternativeName>
        <fullName evidence="13">Alanyl-tRNA synthetase</fullName>
        <shortName evidence="13">AlaRS</shortName>
    </alternativeName>
</protein>
<feature type="binding site" evidence="13">
    <location>
        <position position="586"/>
    </location>
    <ligand>
        <name>Zn(2+)</name>
        <dbReference type="ChEBI" id="CHEBI:29105"/>
    </ligand>
</feature>
<name>A0A542ZKA3_9MICO</name>
<dbReference type="Proteomes" id="UP000319514">
    <property type="component" value="Unassembled WGS sequence"/>
</dbReference>
<keyword evidence="2 13" id="KW-0820">tRNA-binding</keyword>
<keyword evidence="5 13" id="KW-0547">Nucleotide-binding</keyword>
<keyword evidence="3 13" id="KW-0436">Ligase</keyword>
<evidence type="ECO:0000256" key="5">
    <source>
        <dbReference type="ARBA" id="ARBA00022741"/>
    </source>
</evidence>
<keyword evidence="9 13" id="KW-0648">Protein biosynthesis</keyword>
<organism evidence="15 16">
    <name type="scientific">Oryzihumus leptocrescens</name>
    <dbReference type="NCBI Taxonomy" id="297536"/>
    <lineage>
        <taxon>Bacteria</taxon>
        <taxon>Bacillati</taxon>
        <taxon>Actinomycetota</taxon>
        <taxon>Actinomycetes</taxon>
        <taxon>Micrococcales</taxon>
        <taxon>Intrasporangiaceae</taxon>
        <taxon>Oryzihumus</taxon>
    </lineage>
</organism>
<comment type="catalytic activity">
    <reaction evidence="12 13">
        <text>tRNA(Ala) + L-alanine + ATP = L-alanyl-tRNA(Ala) + AMP + diphosphate</text>
        <dbReference type="Rhea" id="RHEA:12540"/>
        <dbReference type="Rhea" id="RHEA-COMP:9657"/>
        <dbReference type="Rhea" id="RHEA-COMP:9923"/>
        <dbReference type="ChEBI" id="CHEBI:30616"/>
        <dbReference type="ChEBI" id="CHEBI:33019"/>
        <dbReference type="ChEBI" id="CHEBI:57972"/>
        <dbReference type="ChEBI" id="CHEBI:78442"/>
        <dbReference type="ChEBI" id="CHEBI:78497"/>
        <dbReference type="ChEBI" id="CHEBI:456215"/>
        <dbReference type="EC" id="6.1.1.7"/>
    </reaction>
</comment>
<dbReference type="GO" id="GO:0005524">
    <property type="term" value="F:ATP binding"/>
    <property type="evidence" value="ECO:0007669"/>
    <property type="project" value="UniProtKB-UniRule"/>
</dbReference>
<dbReference type="SMART" id="SM00863">
    <property type="entry name" value="tRNA_SAD"/>
    <property type="match status" value="1"/>
</dbReference>
<dbReference type="FunFam" id="3.10.310.40:FF:000001">
    <property type="entry name" value="Alanine--tRNA ligase"/>
    <property type="match status" value="1"/>
</dbReference>
<keyword evidence="10 13" id="KW-0030">Aminoacyl-tRNA synthetase</keyword>
<dbReference type="InterPro" id="IPR012947">
    <property type="entry name" value="tRNA_SAD"/>
</dbReference>
<evidence type="ECO:0000256" key="2">
    <source>
        <dbReference type="ARBA" id="ARBA00022555"/>
    </source>
</evidence>
<proteinExistence type="inferred from homology"/>
<evidence type="ECO:0000256" key="11">
    <source>
        <dbReference type="ARBA" id="ARBA00024779"/>
    </source>
</evidence>
<dbReference type="FunFam" id="3.30.54.20:FF:000001">
    <property type="entry name" value="Alanine--tRNA ligase"/>
    <property type="match status" value="1"/>
</dbReference>
<dbReference type="PANTHER" id="PTHR11777">
    <property type="entry name" value="ALANYL-TRNA SYNTHETASE"/>
    <property type="match status" value="1"/>
</dbReference>
<dbReference type="InterPro" id="IPR009000">
    <property type="entry name" value="Transl_B-barrel_sf"/>
</dbReference>
<feature type="domain" description="Alanyl-transfer RNA synthetases family profile" evidence="14">
    <location>
        <begin position="1"/>
        <end position="727"/>
    </location>
</feature>
<evidence type="ECO:0000313" key="15">
    <source>
        <dbReference type="EMBL" id="TQL60774.1"/>
    </source>
</evidence>
<dbReference type="NCBIfam" id="TIGR00344">
    <property type="entry name" value="alaS"/>
    <property type="match status" value="1"/>
</dbReference>
<evidence type="ECO:0000256" key="4">
    <source>
        <dbReference type="ARBA" id="ARBA00022723"/>
    </source>
</evidence>
<dbReference type="GO" id="GO:0005829">
    <property type="term" value="C:cytosol"/>
    <property type="evidence" value="ECO:0007669"/>
    <property type="project" value="TreeGrafter"/>
</dbReference>
<dbReference type="GO" id="GO:0006419">
    <property type="term" value="P:alanyl-tRNA aminoacylation"/>
    <property type="evidence" value="ECO:0007669"/>
    <property type="project" value="UniProtKB-UniRule"/>
</dbReference>
<keyword evidence="16" id="KW-1185">Reference proteome</keyword>
<dbReference type="SUPFAM" id="SSF50447">
    <property type="entry name" value="Translation proteins"/>
    <property type="match status" value="1"/>
</dbReference>
<dbReference type="OrthoDB" id="9803884at2"/>
<keyword evidence="6 13" id="KW-0862">Zinc</keyword>
<evidence type="ECO:0000256" key="9">
    <source>
        <dbReference type="ARBA" id="ARBA00022917"/>
    </source>
</evidence>
<dbReference type="Pfam" id="PF07973">
    <property type="entry name" value="tRNA_SAD"/>
    <property type="match status" value="1"/>
</dbReference>
<evidence type="ECO:0000256" key="7">
    <source>
        <dbReference type="ARBA" id="ARBA00022840"/>
    </source>
</evidence>
<dbReference type="GO" id="GO:0002161">
    <property type="term" value="F:aminoacyl-tRNA deacylase activity"/>
    <property type="evidence" value="ECO:0007669"/>
    <property type="project" value="TreeGrafter"/>
</dbReference>
<dbReference type="RefSeq" id="WP_141788631.1">
    <property type="nucleotide sequence ID" value="NZ_BAAAKX010000016.1"/>
</dbReference>
<keyword evidence="13" id="KW-0963">Cytoplasm</keyword>
<dbReference type="InterPro" id="IPR045864">
    <property type="entry name" value="aa-tRNA-synth_II/BPL/LPL"/>
</dbReference>
<gene>
    <name evidence="13" type="primary">alaS</name>
    <name evidence="15" type="ORF">FB474_2171</name>
</gene>
<evidence type="ECO:0000256" key="12">
    <source>
        <dbReference type="ARBA" id="ARBA00048300"/>
    </source>
</evidence>
<dbReference type="Gene3D" id="2.40.30.130">
    <property type="match status" value="1"/>
</dbReference>
<dbReference type="AlphaFoldDB" id="A0A542ZKA3"/>
<dbReference type="InterPro" id="IPR002318">
    <property type="entry name" value="Ala-tRNA-lgiase_IIc"/>
</dbReference>
<dbReference type="Gene3D" id="3.10.310.40">
    <property type="match status" value="1"/>
</dbReference>
<dbReference type="InterPro" id="IPR018162">
    <property type="entry name" value="Ala-tRNA-ligase_IIc_anticod-bd"/>
</dbReference>
<evidence type="ECO:0000256" key="6">
    <source>
        <dbReference type="ARBA" id="ARBA00022833"/>
    </source>
</evidence>
<evidence type="ECO:0000256" key="10">
    <source>
        <dbReference type="ARBA" id="ARBA00023146"/>
    </source>
</evidence>
<dbReference type="Gene3D" id="6.10.250.550">
    <property type="match status" value="1"/>
</dbReference>
<dbReference type="GO" id="GO:0000049">
    <property type="term" value="F:tRNA binding"/>
    <property type="evidence" value="ECO:0007669"/>
    <property type="project" value="UniProtKB-KW"/>
</dbReference>
<dbReference type="InterPro" id="IPR018164">
    <property type="entry name" value="Ala-tRNA-synth_IIc_N"/>
</dbReference>
<evidence type="ECO:0000259" key="14">
    <source>
        <dbReference type="PROSITE" id="PS50860"/>
    </source>
</evidence>
<sequence>METAEIRRRWLDFFEKAGHAVVPSAPLLYDDPNLLFVNAGMVPFKPYFLGQESAPWKRATSVQKCVRTLDIDEVGKTSRHGTFFQMNGNFSFGDYFKKDAIAFAWELLTTSQADGGYGLHPDRLWATVYHDDDEAAQMWLDQTDIPAERIVRRGMKDNYWSMGVPGPCGPCSEIFVDRGPEYGREGGPAVDEDRYMEIWNLVFMQNVRGEGGGKEDFPIVGELPAKSIDTGMGLERIASVLQGVDNLYEIDEVYPVLARAAEMSGKKYGAQSQHDAAHSHPDDVRLRVVADHVRSALMLIGDGVTPGNEGRGYVLRRMLRRAVRSMRLLGVDEPSLPQLLPVSMERMKQSYPELERDFGRISQVAYAEEEAFRRTLVAGTTILDTAVSKAKSAGSTHLSGDQAFALHDTYGFPIDLTLEMAAEHGLEVDETGFRRLMAEQRDRAKADARAKKSAHGDTTAYREVADLLGREVEFTGYDEIVSEAKVAGVLLDGATVPSARAGQEIELVLDRTPFYAEGGGQLADGGRIELANGAVIEVRDVQKPIGGLIVHRATVVSGEVNAGEAAHALVDIDRRRAISRAHTATHMVHKAIREALGDTATQAGSENAPGRFRFDFNAQSAVPASVLTDVEARVNALLAEDLPVHAEIMTQQQAVDSGAMALFGEKYGDRVRVISVGDWARELCGGTHAQRSGQLGLVKLLGEASIGSGVRRVEALVGTDAYDFLAREHAVVGQLTEALKVRSEELPERINSILTRLKDAEREIGTMRQQQVLAAAASLAAGARDVYGVSFVGHDAGAGVGADDLRTLALDLRSRLGNERPAVVAVAGVAKDRPVVIVATNEAARQWGVKAGELVKVAATTLGGGGGGKDDVAQGGGTDAGKVGEALARVEHTVGERVTASR</sequence>
<accession>A0A542ZKA3</accession>
<keyword evidence="4 13" id="KW-0479">Metal-binding</keyword>
<dbReference type="HAMAP" id="MF_00036_B">
    <property type="entry name" value="Ala_tRNA_synth_B"/>
    <property type="match status" value="1"/>
</dbReference>
<dbReference type="GO" id="GO:0004813">
    <property type="term" value="F:alanine-tRNA ligase activity"/>
    <property type="evidence" value="ECO:0007669"/>
    <property type="project" value="UniProtKB-UniRule"/>
</dbReference>
<dbReference type="SUPFAM" id="SSF101353">
    <property type="entry name" value="Putative anticodon-binding domain of alanyl-tRNA synthetase (AlaRS)"/>
    <property type="match status" value="1"/>
</dbReference>
<dbReference type="Pfam" id="PF01411">
    <property type="entry name" value="tRNA-synt_2c"/>
    <property type="match status" value="1"/>
</dbReference>
<dbReference type="Gene3D" id="3.30.980.10">
    <property type="entry name" value="Threonyl-trna Synthetase, Chain A, domain 2"/>
    <property type="match status" value="1"/>
</dbReference>
<comment type="function">
    <text evidence="11 13">Catalyzes the attachment of alanine to tRNA(Ala) in a two-step reaction: alanine is first activated by ATP to form Ala-AMP and then transferred to the acceptor end of tRNA(Ala). Also edits incorrectly charged Ser-tRNA(Ala) and Gly-tRNA(Ala) via its editing domain.</text>
</comment>
<dbReference type="InterPro" id="IPR018165">
    <property type="entry name" value="Ala-tRNA-synth_IIc_core"/>
</dbReference>
<dbReference type="SUPFAM" id="SSF55681">
    <property type="entry name" value="Class II aaRS and biotin synthetases"/>
    <property type="match status" value="1"/>
</dbReference>
<comment type="domain">
    <text evidence="13">Consists of three domains; the N-terminal catalytic domain, the editing domain and the C-terminal C-Ala domain. The editing domain removes incorrectly charged amino acids, while the C-Ala domain, along with tRNA(Ala), serves as a bridge to cooperatively bring together the editing and aminoacylation centers thus stimulating deacylation of misacylated tRNAs.</text>
</comment>
<dbReference type="PROSITE" id="PS50860">
    <property type="entry name" value="AA_TRNA_LIGASE_II_ALA"/>
    <property type="match status" value="1"/>
</dbReference>
<dbReference type="InterPro" id="IPR018163">
    <property type="entry name" value="Thr/Ala-tRNA-synth_IIc_edit"/>
</dbReference>
<dbReference type="PRINTS" id="PR00980">
    <property type="entry name" value="TRNASYNTHALA"/>
</dbReference>
<dbReference type="Pfam" id="PF02272">
    <property type="entry name" value="DHHA1"/>
    <property type="match status" value="1"/>
</dbReference>
<dbReference type="Gene3D" id="3.30.54.20">
    <property type="match status" value="1"/>
</dbReference>
<dbReference type="GO" id="GO:0008270">
    <property type="term" value="F:zinc ion binding"/>
    <property type="evidence" value="ECO:0007669"/>
    <property type="project" value="UniProtKB-UniRule"/>
</dbReference>
<comment type="similarity">
    <text evidence="1 13">Belongs to the class-II aminoacyl-tRNA synthetase family.</text>
</comment>
<feature type="binding site" evidence="13">
    <location>
        <position position="582"/>
    </location>
    <ligand>
        <name>Zn(2+)</name>
        <dbReference type="ChEBI" id="CHEBI:29105"/>
    </ligand>
</feature>
<reference evidence="15 16" key="1">
    <citation type="submission" date="2019-06" db="EMBL/GenBank/DDBJ databases">
        <title>Sequencing the genomes of 1000 actinobacteria strains.</title>
        <authorList>
            <person name="Klenk H.-P."/>
        </authorList>
    </citation>
    <scope>NUCLEOTIDE SEQUENCE [LARGE SCALE GENOMIC DNA]</scope>
    <source>
        <strain evidence="15 16">DSM 18082</strain>
    </source>
</reference>
<comment type="caution">
    <text evidence="15">The sequence shown here is derived from an EMBL/GenBank/DDBJ whole genome shotgun (WGS) entry which is preliminary data.</text>
</comment>
<dbReference type="Gene3D" id="3.30.930.10">
    <property type="entry name" value="Bira Bifunctional Protein, Domain 2"/>
    <property type="match status" value="1"/>
</dbReference>
<dbReference type="InterPro" id="IPR050058">
    <property type="entry name" value="Ala-tRNA_ligase"/>
</dbReference>
<dbReference type="InterPro" id="IPR023033">
    <property type="entry name" value="Ala_tRNA_ligase_euk/bac"/>
</dbReference>
<evidence type="ECO:0000256" key="8">
    <source>
        <dbReference type="ARBA" id="ARBA00022884"/>
    </source>
</evidence>
<comment type="cofactor">
    <cofactor evidence="13">
        <name>Zn(2+)</name>
        <dbReference type="ChEBI" id="CHEBI:29105"/>
    </cofactor>
    <text evidence="13">Binds 1 zinc ion per subunit.</text>
</comment>
<comment type="subcellular location">
    <subcellularLocation>
        <location evidence="13">Cytoplasm</location>
    </subcellularLocation>
</comment>
<dbReference type="InterPro" id="IPR003156">
    <property type="entry name" value="DHHA1_dom"/>
</dbReference>
<evidence type="ECO:0000256" key="1">
    <source>
        <dbReference type="ARBA" id="ARBA00008226"/>
    </source>
</evidence>
<evidence type="ECO:0000313" key="16">
    <source>
        <dbReference type="Proteomes" id="UP000319514"/>
    </source>
</evidence>
<dbReference type="SUPFAM" id="SSF55186">
    <property type="entry name" value="ThrRS/AlaRS common domain"/>
    <property type="match status" value="1"/>
</dbReference>
<evidence type="ECO:0000256" key="13">
    <source>
        <dbReference type="HAMAP-Rule" id="MF_00036"/>
    </source>
</evidence>
<keyword evidence="8 13" id="KW-0694">RNA-binding</keyword>
<dbReference type="EC" id="6.1.1.7" evidence="13"/>
<dbReference type="PANTHER" id="PTHR11777:SF9">
    <property type="entry name" value="ALANINE--TRNA LIGASE, CYTOPLASMIC"/>
    <property type="match status" value="1"/>
</dbReference>